<dbReference type="EMBL" id="JYDV01000071">
    <property type="protein sequence ID" value="KRZ36562.1"/>
    <property type="molecule type" value="Genomic_DNA"/>
</dbReference>
<protein>
    <submittedName>
        <fullName evidence="1">Uncharacterized protein</fullName>
    </submittedName>
</protein>
<sequence length="65" mass="7287">LTKVATVQFQLLNAAMSSPCVTVVCSMRCKSFSTEATLKKQHSSHLSDWENFLPQTLQTCGRYFS</sequence>
<dbReference type="AlphaFoldDB" id="A0A0V1JNM7"/>
<organism evidence="1 2">
    <name type="scientific">Trichinella pseudospiralis</name>
    <name type="common">Parasitic roundworm</name>
    <dbReference type="NCBI Taxonomy" id="6337"/>
    <lineage>
        <taxon>Eukaryota</taxon>
        <taxon>Metazoa</taxon>
        <taxon>Ecdysozoa</taxon>
        <taxon>Nematoda</taxon>
        <taxon>Enoplea</taxon>
        <taxon>Dorylaimia</taxon>
        <taxon>Trichinellida</taxon>
        <taxon>Trichinellidae</taxon>
        <taxon>Trichinella</taxon>
    </lineage>
</organism>
<evidence type="ECO:0000313" key="1">
    <source>
        <dbReference type="EMBL" id="KRZ36562.1"/>
    </source>
</evidence>
<gene>
    <name evidence="1" type="ORF">T4C_11047</name>
</gene>
<comment type="caution">
    <text evidence="1">The sequence shown here is derived from an EMBL/GenBank/DDBJ whole genome shotgun (WGS) entry which is preliminary data.</text>
</comment>
<accession>A0A0V1JNM7</accession>
<proteinExistence type="predicted"/>
<feature type="non-terminal residue" evidence="1">
    <location>
        <position position="1"/>
    </location>
</feature>
<evidence type="ECO:0000313" key="2">
    <source>
        <dbReference type="Proteomes" id="UP000054826"/>
    </source>
</evidence>
<dbReference type="Proteomes" id="UP000054826">
    <property type="component" value="Unassembled WGS sequence"/>
</dbReference>
<name>A0A0V1JNM7_TRIPS</name>
<reference evidence="1 2" key="1">
    <citation type="submission" date="2015-01" db="EMBL/GenBank/DDBJ databases">
        <title>Evolution of Trichinella species and genotypes.</title>
        <authorList>
            <person name="Korhonen P.K."/>
            <person name="Edoardo P."/>
            <person name="Giuseppe L.R."/>
            <person name="Gasser R.B."/>
        </authorList>
    </citation>
    <scope>NUCLEOTIDE SEQUENCE [LARGE SCALE GENOMIC DNA]</scope>
    <source>
        <strain evidence="1">ISS176</strain>
    </source>
</reference>